<reference evidence="1" key="1">
    <citation type="journal article" date="2021" name="Sci. Rep.">
        <title>Diploid genomic architecture of Nitzschia inconspicua, an elite biomass production diatom.</title>
        <authorList>
            <person name="Oliver A."/>
            <person name="Podell S."/>
            <person name="Pinowska A."/>
            <person name="Traller J.C."/>
            <person name="Smith S.R."/>
            <person name="McClure R."/>
            <person name="Beliaev A."/>
            <person name="Bohutskyi P."/>
            <person name="Hill E.A."/>
            <person name="Rabines A."/>
            <person name="Zheng H."/>
            <person name="Allen L.Z."/>
            <person name="Kuo A."/>
            <person name="Grigoriev I.V."/>
            <person name="Allen A.E."/>
            <person name="Hazlebeck D."/>
            <person name="Allen E.E."/>
        </authorList>
    </citation>
    <scope>NUCLEOTIDE SEQUENCE</scope>
    <source>
        <strain evidence="1">Hildebrandi</strain>
    </source>
</reference>
<name>A0A9K3PJJ7_9STRA</name>
<dbReference type="OrthoDB" id="45509at2759"/>
<gene>
    <name evidence="1" type="ORF">IV203_012227</name>
</gene>
<reference evidence="1" key="2">
    <citation type="submission" date="2021-04" db="EMBL/GenBank/DDBJ databases">
        <authorList>
            <person name="Podell S."/>
        </authorList>
    </citation>
    <scope>NUCLEOTIDE SEQUENCE</scope>
    <source>
        <strain evidence="1">Hildebrandi</strain>
    </source>
</reference>
<keyword evidence="2" id="KW-1185">Reference proteome</keyword>
<proteinExistence type="predicted"/>
<organism evidence="1 2">
    <name type="scientific">Nitzschia inconspicua</name>
    <dbReference type="NCBI Taxonomy" id="303405"/>
    <lineage>
        <taxon>Eukaryota</taxon>
        <taxon>Sar</taxon>
        <taxon>Stramenopiles</taxon>
        <taxon>Ochrophyta</taxon>
        <taxon>Bacillariophyta</taxon>
        <taxon>Bacillariophyceae</taxon>
        <taxon>Bacillariophycidae</taxon>
        <taxon>Bacillariales</taxon>
        <taxon>Bacillariaceae</taxon>
        <taxon>Nitzschia</taxon>
    </lineage>
</organism>
<dbReference type="Proteomes" id="UP000693970">
    <property type="component" value="Unassembled WGS sequence"/>
</dbReference>
<sequence length="500" mass="57561">MTTKTAQLGTPKFFPTKNGTVLHSSARPNTTLTTTDVWSKGDALQHPAIYLQDDSNVHYLSTPITTTNLSEFLIETRQRLMESSTITAWSNVSTYAFGPRHLISGYRNQIMALATLMMKANQEGHQQFLLDSLQHKDTYGTNHFVPFEVYFDVEHWNTYYNATEYAMHGPNRTTPSPHPVSLPRLVYHDPKIHYQWDTTTNGYIEAVWNRTIREPTNPYGFLYPSTRLQMTYQRYARGKTKFLQTHGKDIQRPDMFGRSTRNPAEILMLQGALRPNPTLQLKLESLLLQMKERTNQHNTRTSNNSNWSYMTLHARVEPDMQRHPVCKDKKVLRLDEIIRMIEAKFPEPPVSTVFMPINRQYLEKEGTMPHGRNIINRNDSTVNWIAVDNLRELNRITKDGLWNGTVPVVEFGANALKGTVYEHRPSTAGAILNFFLTLQPECRIFIGTEVSSFSHDVLASRFYRGYTSQELQHYQNFKYLPGGLVDWISGDMVDSPGFLC</sequence>
<dbReference type="EMBL" id="JAGRRH010000019">
    <property type="protein sequence ID" value="KAG7349630.1"/>
    <property type="molecule type" value="Genomic_DNA"/>
</dbReference>
<comment type="caution">
    <text evidence="1">The sequence shown here is derived from an EMBL/GenBank/DDBJ whole genome shotgun (WGS) entry which is preliminary data.</text>
</comment>
<evidence type="ECO:0000313" key="2">
    <source>
        <dbReference type="Proteomes" id="UP000693970"/>
    </source>
</evidence>
<dbReference type="AlphaFoldDB" id="A0A9K3PJJ7"/>
<protein>
    <submittedName>
        <fullName evidence="1">Uncharacterized protein</fullName>
    </submittedName>
</protein>
<accession>A0A9K3PJJ7</accession>
<evidence type="ECO:0000313" key="1">
    <source>
        <dbReference type="EMBL" id="KAG7349630.1"/>
    </source>
</evidence>